<dbReference type="AlphaFoldDB" id="B9E2J9"/>
<evidence type="ECO:0000256" key="1">
    <source>
        <dbReference type="ARBA" id="ARBA00004141"/>
    </source>
</evidence>
<dbReference type="InterPro" id="IPR000515">
    <property type="entry name" value="MetI-like"/>
</dbReference>
<keyword evidence="5 9" id="KW-1133">Transmembrane helix</keyword>
<dbReference type="InterPro" id="IPR011866">
    <property type="entry name" value="CysW_permease"/>
</dbReference>
<feature type="transmembrane region" description="Helical" evidence="9">
    <location>
        <begin position="69"/>
        <end position="95"/>
    </location>
</feature>
<evidence type="ECO:0000256" key="4">
    <source>
        <dbReference type="ARBA" id="ARBA00022692"/>
    </source>
</evidence>
<feature type="transmembrane region" description="Helical" evidence="9">
    <location>
        <begin position="107"/>
        <end position="128"/>
    </location>
</feature>
<evidence type="ECO:0000256" key="2">
    <source>
        <dbReference type="ARBA" id="ARBA00011779"/>
    </source>
</evidence>
<evidence type="ECO:0000256" key="5">
    <source>
        <dbReference type="ARBA" id="ARBA00022989"/>
    </source>
</evidence>
<sequence>MESQQICIGVRKLEKGYYTKSSVIKYLLIAATIIFLFIMLGMPLILIFIEAFKKGKDAYMMAITEENTISAVKLTLIASGLAVILNTIFGTIMAFTATKFKFRGRNFLITLIDLPFAISPVIAGLIYVLTFGRGGLFYNFLFQHDIKIVFALPGIVLATIFVTFPFVAREIIPLMITQGTDEEEAAASMGANLWTIFTKITLPNIKWGLLYGIVLCSARAIGEFGAVSVVSGHIRGETNTLPLHVEILYNEYQFSASFAVSSILVFIAIVILILRNIIEWKVKKEVK</sequence>
<gene>
    <name evidence="11" type="ordered locus">CKR_1673</name>
</gene>
<feature type="transmembrane region" description="Helical" evidence="9">
    <location>
        <begin position="148"/>
        <end position="168"/>
    </location>
</feature>
<evidence type="ECO:0000313" key="12">
    <source>
        <dbReference type="Proteomes" id="UP000007969"/>
    </source>
</evidence>
<comment type="subunit">
    <text evidence="2">The complex is composed of two ATP-binding proteins (CysA), two transmembrane proteins (CysT and CysW) and a solute-binding protein (CysP).</text>
</comment>
<keyword evidence="3" id="KW-0813">Transport</keyword>
<accession>B9E2J9</accession>
<keyword evidence="6" id="KW-0764">Sulfate transport</keyword>
<dbReference type="Gene3D" id="1.10.3720.10">
    <property type="entry name" value="MetI-like"/>
    <property type="match status" value="1"/>
</dbReference>
<keyword evidence="7 9" id="KW-0472">Membrane</keyword>
<dbReference type="KEGG" id="ckr:CKR_1673"/>
<dbReference type="NCBIfam" id="TIGR02140">
    <property type="entry name" value="permease_CysW"/>
    <property type="match status" value="1"/>
</dbReference>
<dbReference type="InterPro" id="IPR035906">
    <property type="entry name" value="MetI-like_sf"/>
</dbReference>
<dbReference type="Pfam" id="PF00528">
    <property type="entry name" value="BPD_transp_1"/>
    <property type="match status" value="1"/>
</dbReference>
<evidence type="ECO:0000256" key="8">
    <source>
        <dbReference type="ARBA" id="ARBA00025323"/>
    </source>
</evidence>
<dbReference type="GO" id="GO:0015419">
    <property type="term" value="F:ABC-type sulfate transporter activity"/>
    <property type="evidence" value="ECO:0007669"/>
    <property type="project" value="InterPro"/>
</dbReference>
<evidence type="ECO:0000256" key="3">
    <source>
        <dbReference type="ARBA" id="ARBA00022448"/>
    </source>
</evidence>
<evidence type="ECO:0000313" key="11">
    <source>
        <dbReference type="EMBL" id="BAH06724.1"/>
    </source>
</evidence>
<evidence type="ECO:0000256" key="6">
    <source>
        <dbReference type="ARBA" id="ARBA00023032"/>
    </source>
</evidence>
<dbReference type="GO" id="GO:0005886">
    <property type="term" value="C:plasma membrane"/>
    <property type="evidence" value="ECO:0007669"/>
    <property type="project" value="InterPro"/>
</dbReference>
<dbReference type="PANTHER" id="PTHR30406:SF1">
    <property type="entry name" value="SULFATE TRANSPORT SYSTEM PERMEASE PROTEIN CYSW"/>
    <property type="match status" value="1"/>
</dbReference>
<dbReference type="InterPro" id="IPR005667">
    <property type="entry name" value="Sulph_transpt2"/>
</dbReference>
<evidence type="ECO:0000259" key="10">
    <source>
        <dbReference type="PROSITE" id="PS50928"/>
    </source>
</evidence>
<comment type="subcellular location">
    <subcellularLocation>
        <location evidence="1">Membrane</location>
        <topology evidence="1">Multi-pass membrane protein</topology>
    </subcellularLocation>
</comment>
<dbReference type="PANTHER" id="PTHR30406">
    <property type="entry name" value="SULFATE TRANSPORT SYSTEM PERMEASE PROTEIN"/>
    <property type="match status" value="1"/>
</dbReference>
<dbReference type="NCBIfam" id="TIGR00969">
    <property type="entry name" value="3a0106s02"/>
    <property type="match status" value="1"/>
</dbReference>
<keyword evidence="4 9" id="KW-0812">Transmembrane</keyword>
<reference evidence="12" key="1">
    <citation type="submission" date="2005-09" db="EMBL/GenBank/DDBJ databases">
        <title>Complete genome sequence of Clostridium kluyveri and comparative genomics of Clostridia species.</title>
        <authorList>
            <person name="Inui M."/>
            <person name="Nonaka H."/>
            <person name="Shinoda Y."/>
            <person name="Ikenaga Y."/>
            <person name="Abe M."/>
            <person name="Naito K."/>
            <person name="Vertes A.A."/>
            <person name="Yukawa H."/>
        </authorList>
    </citation>
    <scope>NUCLEOTIDE SEQUENCE [LARGE SCALE GENOMIC DNA]</scope>
    <source>
        <strain evidence="12">NBRC 12016</strain>
    </source>
</reference>
<dbReference type="PROSITE" id="PS50928">
    <property type="entry name" value="ABC_TM1"/>
    <property type="match status" value="1"/>
</dbReference>
<feature type="transmembrane region" description="Helical" evidence="9">
    <location>
        <begin position="254"/>
        <end position="274"/>
    </location>
</feature>
<dbReference type="SUPFAM" id="SSF161098">
    <property type="entry name" value="MetI-like"/>
    <property type="match status" value="1"/>
</dbReference>
<proteinExistence type="predicted"/>
<organism evidence="11 12">
    <name type="scientific">Clostridium kluyveri (strain NBRC 12016)</name>
    <dbReference type="NCBI Taxonomy" id="583346"/>
    <lineage>
        <taxon>Bacteria</taxon>
        <taxon>Bacillati</taxon>
        <taxon>Bacillota</taxon>
        <taxon>Clostridia</taxon>
        <taxon>Eubacteriales</taxon>
        <taxon>Clostridiaceae</taxon>
        <taxon>Clostridium</taxon>
    </lineage>
</organism>
<evidence type="ECO:0000256" key="7">
    <source>
        <dbReference type="ARBA" id="ARBA00023136"/>
    </source>
</evidence>
<protein>
    <recommendedName>
        <fullName evidence="10">ABC transmembrane type-1 domain-containing protein</fullName>
    </recommendedName>
</protein>
<dbReference type="HOGENOM" id="CLU_016047_14_0_9"/>
<dbReference type="EMBL" id="AP009049">
    <property type="protein sequence ID" value="BAH06724.1"/>
    <property type="molecule type" value="Genomic_DNA"/>
</dbReference>
<feature type="transmembrane region" description="Helical" evidence="9">
    <location>
        <begin position="209"/>
        <end position="234"/>
    </location>
</feature>
<comment type="function">
    <text evidence="8">Part of the ABC transporter complex CysAWTP (TC 3.A.1.6.1) involved in sulfate/thiosulfate import. Probably responsible for the translocation of the substrate across the membrane.</text>
</comment>
<name>B9E2J9_CLOK1</name>
<dbReference type="CDD" id="cd06261">
    <property type="entry name" value="TM_PBP2"/>
    <property type="match status" value="1"/>
</dbReference>
<feature type="transmembrane region" description="Helical" evidence="9">
    <location>
        <begin position="26"/>
        <end position="49"/>
    </location>
</feature>
<dbReference type="Proteomes" id="UP000007969">
    <property type="component" value="Chromosome"/>
</dbReference>
<feature type="domain" description="ABC transmembrane type-1" evidence="10">
    <location>
        <begin position="72"/>
        <end position="275"/>
    </location>
</feature>
<evidence type="ECO:0000256" key="9">
    <source>
        <dbReference type="SAM" id="Phobius"/>
    </source>
</evidence>